<keyword evidence="6" id="KW-1185">Reference proteome</keyword>
<dbReference type="SMART" id="SM00342">
    <property type="entry name" value="HTH_ARAC"/>
    <property type="match status" value="1"/>
</dbReference>
<dbReference type="Gene3D" id="1.10.10.60">
    <property type="entry name" value="Homeodomain-like"/>
    <property type="match status" value="2"/>
</dbReference>
<dbReference type="RefSeq" id="WP_226913858.1">
    <property type="nucleotide sequence ID" value="NZ_BAABXU010000001.1"/>
</dbReference>
<evidence type="ECO:0000256" key="2">
    <source>
        <dbReference type="ARBA" id="ARBA00023125"/>
    </source>
</evidence>
<dbReference type="InterPro" id="IPR009057">
    <property type="entry name" value="Homeodomain-like_sf"/>
</dbReference>
<evidence type="ECO:0000313" key="5">
    <source>
        <dbReference type="EMBL" id="MCB5445709.1"/>
    </source>
</evidence>
<name>A0ABS8CW65_9FIRM</name>
<evidence type="ECO:0000259" key="4">
    <source>
        <dbReference type="PROSITE" id="PS01124"/>
    </source>
</evidence>
<dbReference type="EMBL" id="JAJBMB010000004">
    <property type="protein sequence ID" value="MCB5445709.1"/>
    <property type="molecule type" value="Genomic_DNA"/>
</dbReference>
<dbReference type="SUPFAM" id="SSF46689">
    <property type="entry name" value="Homeodomain-like"/>
    <property type="match status" value="2"/>
</dbReference>
<dbReference type="InterPro" id="IPR037923">
    <property type="entry name" value="HTH-like"/>
</dbReference>
<keyword evidence="1" id="KW-0805">Transcription regulation</keyword>
<comment type="caution">
    <text evidence="5">The sequence shown here is derived from an EMBL/GenBank/DDBJ whole genome shotgun (WGS) entry which is preliminary data.</text>
</comment>
<organism evidence="5 6">
    <name type="scientific">Intestinibacter bartlettii</name>
    <dbReference type="NCBI Taxonomy" id="261299"/>
    <lineage>
        <taxon>Bacteria</taxon>
        <taxon>Bacillati</taxon>
        <taxon>Bacillota</taxon>
        <taxon>Clostridia</taxon>
        <taxon>Peptostreptococcales</taxon>
        <taxon>Peptostreptococcaceae</taxon>
        <taxon>Intestinibacter</taxon>
    </lineage>
</organism>
<evidence type="ECO:0000256" key="1">
    <source>
        <dbReference type="ARBA" id="ARBA00023015"/>
    </source>
</evidence>
<dbReference type="PROSITE" id="PS01124">
    <property type="entry name" value="HTH_ARAC_FAMILY_2"/>
    <property type="match status" value="1"/>
</dbReference>
<keyword evidence="2" id="KW-0238">DNA-binding</keyword>
<dbReference type="PROSITE" id="PS00041">
    <property type="entry name" value="HTH_ARAC_FAMILY_1"/>
    <property type="match status" value="1"/>
</dbReference>
<gene>
    <name evidence="5" type="ORF">LIP50_05765</name>
</gene>
<accession>A0ABS8CW65</accession>
<dbReference type="Pfam" id="PF02311">
    <property type="entry name" value="AraC_binding"/>
    <property type="match status" value="1"/>
</dbReference>
<feature type="domain" description="HTH araC/xylS-type" evidence="4">
    <location>
        <begin position="198"/>
        <end position="296"/>
    </location>
</feature>
<dbReference type="Pfam" id="PF12833">
    <property type="entry name" value="HTH_18"/>
    <property type="match status" value="1"/>
</dbReference>
<dbReference type="SUPFAM" id="SSF51215">
    <property type="entry name" value="Regulatory protein AraC"/>
    <property type="match status" value="1"/>
</dbReference>
<evidence type="ECO:0000256" key="3">
    <source>
        <dbReference type="ARBA" id="ARBA00023163"/>
    </source>
</evidence>
<dbReference type="InterPro" id="IPR018060">
    <property type="entry name" value="HTH_AraC"/>
</dbReference>
<reference evidence="5 6" key="1">
    <citation type="submission" date="2021-10" db="EMBL/GenBank/DDBJ databases">
        <title>Collection of gut derived symbiotic bacterial strains cultured from healthy donors.</title>
        <authorList>
            <person name="Lin H."/>
            <person name="Littmann E."/>
            <person name="Claire K."/>
            <person name="Pamer E."/>
        </authorList>
    </citation>
    <scope>NUCLEOTIDE SEQUENCE [LARGE SCALE GENOMIC DNA]</scope>
    <source>
        <strain evidence="5 6">MSK.17.68</strain>
    </source>
</reference>
<dbReference type="CDD" id="cd02208">
    <property type="entry name" value="cupin_RmlC-like"/>
    <property type="match status" value="1"/>
</dbReference>
<dbReference type="Gene3D" id="2.60.120.10">
    <property type="entry name" value="Jelly Rolls"/>
    <property type="match status" value="1"/>
</dbReference>
<keyword evidence="3" id="KW-0804">Transcription</keyword>
<dbReference type="Proteomes" id="UP001299409">
    <property type="component" value="Unassembled WGS sequence"/>
</dbReference>
<evidence type="ECO:0000313" key="6">
    <source>
        <dbReference type="Proteomes" id="UP001299409"/>
    </source>
</evidence>
<sequence length="300" mass="35749">MQIYNIKVDKNKKETTNHGVYEFPIQIYETFLEKNVLGFVNWHWHEEVQFCLITNGKVDFYVSEKKYSLDKGQGIFINSGYLHMAKPLEKESNSYICIDFNPKFISSFQGSIIKQKYVDPYIQSNQISSFVLNNDVNWQHSILDKIQELHKLYYAKNDLYEFDIYITLISMWRDIISNIKINKEKNEVVKSSDESRLKVIFSYIHENYMNKINLEDIANTIHLNKSECCHLFKRNVKCTIFEYIQDYRINKSIDFLKNTNMSISEIAYENGFCTPSYYCEIFKKKTNVTPKEYRNLNKKV</sequence>
<dbReference type="InterPro" id="IPR018062">
    <property type="entry name" value="HTH_AraC-typ_CS"/>
</dbReference>
<dbReference type="PANTHER" id="PTHR43280:SF28">
    <property type="entry name" value="HTH-TYPE TRANSCRIPTIONAL ACTIVATOR RHAS"/>
    <property type="match status" value="1"/>
</dbReference>
<protein>
    <submittedName>
        <fullName evidence="5">AraC family transcriptional regulator</fullName>
    </submittedName>
</protein>
<dbReference type="InterPro" id="IPR014710">
    <property type="entry name" value="RmlC-like_jellyroll"/>
</dbReference>
<dbReference type="InterPro" id="IPR003313">
    <property type="entry name" value="AraC-bd"/>
</dbReference>
<proteinExistence type="predicted"/>
<dbReference type="PANTHER" id="PTHR43280">
    <property type="entry name" value="ARAC-FAMILY TRANSCRIPTIONAL REGULATOR"/>
    <property type="match status" value="1"/>
</dbReference>